<dbReference type="Pfam" id="PF13428">
    <property type="entry name" value="TPR_14"/>
    <property type="match status" value="1"/>
</dbReference>
<dbReference type="InterPro" id="IPR011990">
    <property type="entry name" value="TPR-like_helical_dom_sf"/>
</dbReference>
<evidence type="ECO:0000313" key="2">
    <source>
        <dbReference type="EMBL" id="MEJ5976164.1"/>
    </source>
</evidence>
<dbReference type="PROSITE" id="PS50005">
    <property type="entry name" value="TPR"/>
    <property type="match status" value="2"/>
</dbReference>
<organism evidence="2 3">
    <name type="scientific">Novosphingobium anseongense</name>
    <dbReference type="NCBI Taxonomy" id="3133436"/>
    <lineage>
        <taxon>Bacteria</taxon>
        <taxon>Pseudomonadati</taxon>
        <taxon>Pseudomonadota</taxon>
        <taxon>Alphaproteobacteria</taxon>
        <taxon>Sphingomonadales</taxon>
        <taxon>Sphingomonadaceae</taxon>
        <taxon>Novosphingobium</taxon>
    </lineage>
</organism>
<dbReference type="InterPro" id="IPR019734">
    <property type="entry name" value="TPR_rpt"/>
</dbReference>
<keyword evidence="3" id="KW-1185">Reference proteome</keyword>
<dbReference type="SMART" id="SM00028">
    <property type="entry name" value="TPR"/>
    <property type="match status" value="2"/>
</dbReference>
<dbReference type="EMBL" id="JBBHJZ010000001">
    <property type="protein sequence ID" value="MEJ5976164.1"/>
    <property type="molecule type" value="Genomic_DNA"/>
</dbReference>
<keyword evidence="1" id="KW-0802">TPR repeat</keyword>
<dbReference type="Proteomes" id="UP001361239">
    <property type="component" value="Unassembled WGS sequence"/>
</dbReference>
<dbReference type="Gene3D" id="1.25.40.10">
    <property type="entry name" value="Tetratricopeptide repeat domain"/>
    <property type="match status" value="1"/>
</dbReference>
<proteinExistence type="predicted"/>
<name>A0ABU8RT59_9SPHN</name>
<protein>
    <submittedName>
        <fullName evidence="2">Tetratricopeptide repeat protein</fullName>
    </submittedName>
</protein>
<reference evidence="2 3" key="1">
    <citation type="submission" date="2024-03" db="EMBL/GenBank/DDBJ databases">
        <authorList>
            <person name="Jo J.-H."/>
        </authorList>
    </citation>
    <scope>NUCLEOTIDE SEQUENCE [LARGE SCALE GENOMIC DNA]</scope>
    <source>
        <strain evidence="2 3">PS1R-30</strain>
    </source>
</reference>
<dbReference type="RefSeq" id="WP_339586083.1">
    <property type="nucleotide sequence ID" value="NZ_JBBHJZ010000001.1"/>
</dbReference>
<evidence type="ECO:0000313" key="3">
    <source>
        <dbReference type="Proteomes" id="UP001361239"/>
    </source>
</evidence>
<gene>
    <name evidence="2" type="ORF">WG901_05935</name>
</gene>
<accession>A0ABU8RT59</accession>
<feature type="repeat" description="TPR" evidence="1">
    <location>
        <begin position="79"/>
        <end position="112"/>
    </location>
</feature>
<comment type="caution">
    <text evidence="2">The sequence shown here is derived from an EMBL/GenBank/DDBJ whole genome shotgun (WGS) entry which is preliminary data.</text>
</comment>
<feature type="repeat" description="TPR" evidence="1">
    <location>
        <begin position="45"/>
        <end position="78"/>
    </location>
</feature>
<dbReference type="SUPFAM" id="SSF48452">
    <property type="entry name" value="TPR-like"/>
    <property type="match status" value="1"/>
</dbReference>
<evidence type="ECO:0000256" key="1">
    <source>
        <dbReference type="PROSITE-ProRule" id="PRU00339"/>
    </source>
</evidence>
<sequence length="180" mass="18793">MPMTATSAKDLLMRYTPAALALSLLVAVTSSVSFSAPAKPLDPRASALLAQGRSELSAGRVNEAVDAYEAALTVQPGNIQILLDLAEATRRQGMQGKALHYYREALKAEPSNVQAISGEGAALAEKGAIEKARRNLSRLEGLCGSNCEATRTLSAVIAKGPPPRVVSADAVKPQPVVSEN</sequence>